<dbReference type="PANTHER" id="PTHR43685:SF2">
    <property type="entry name" value="GLYCOSYLTRANSFERASE 2-LIKE DOMAIN-CONTAINING PROTEIN"/>
    <property type="match status" value="1"/>
</dbReference>
<dbReference type="Gene3D" id="3.90.550.10">
    <property type="entry name" value="Spore Coat Polysaccharide Biosynthesis Protein SpsA, Chain A"/>
    <property type="match status" value="1"/>
</dbReference>
<dbReference type="Pfam" id="PF00535">
    <property type="entry name" value="Glycos_transf_2"/>
    <property type="match status" value="1"/>
</dbReference>
<dbReference type="EMBL" id="BAABHC010000039">
    <property type="protein sequence ID" value="GAA4444022.1"/>
    <property type="molecule type" value="Genomic_DNA"/>
</dbReference>
<evidence type="ECO:0000259" key="1">
    <source>
        <dbReference type="Pfam" id="PF00535"/>
    </source>
</evidence>
<name>A0ABP8M623_9BACT</name>
<dbReference type="SUPFAM" id="SSF53448">
    <property type="entry name" value="Nucleotide-diphospho-sugar transferases"/>
    <property type="match status" value="1"/>
</dbReference>
<dbReference type="InterPro" id="IPR050834">
    <property type="entry name" value="Glycosyltransf_2"/>
</dbReference>
<dbReference type="InterPro" id="IPR029044">
    <property type="entry name" value="Nucleotide-diphossugar_trans"/>
</dbReference>
<organism evidence="2 3">
    <name type="scientific">Pontibacter saemangeumensis</name>
    <dbReference type="NCBI Taxonomy" id="1084525"/>
    <lineage>
        <taxon>Bacteria</taxon>
        <taxon>Pseudomonadati</taxon>
        <taxon>Bacteroidota</taxon>
        <taxon>Cytophagia</taxon>
        <taxon>Cytophagales</taxon>
        <taxon>Hymenobacteraceae</taxon>
        <taxon>Pontibacter</taxon>
    </lineage>
</organism>
<dbReference type="RefSeq" id="WP_345162760.1">
    <property type="nucleotide sequence ID" value="NZ_BAABHC010000039.1"/>
</dbReference>
<gene>
    <name evidence="2" type="ORF">GCM10023188_45410</name>
</gene>
<dbReference type="Proteomes" id="UP001500552">
    <property type="component" value="Unassembled WGS sequence"/>
</dbReference>
<feature type="domain" description="Glycosyltransferase 2-like" evidence="1">
    <location>
        <begin position="6"/>
        <end position="133"/>
    </location>
</feature>
<protein>
    <recommendedName>
        <fullName evidence="1">Glycosyltransferase 2-like domain-containing protein</fullName>
    </recommendedName>
</protein>
<evidence type="ECO:0000313" key="3">
    <source>
        <dbReference type="Proteomes" id="UP001500552"/>
    </source>
</evidence>
<proteinExistence type="predicted"/>
<keyword evidence="3" id="KW-1185">Reference proteome</keyword>
<accession>A0ABP8M623</accession>
<comment type="caution">
    <text evidence="2">The sequence shown here is derived from an EMBL/GenBank/DDBJ whole genome shotgun (WGS) entry which is preliminary data.</text>
</comment>
<evidence type="ECO:0000313" key="2">
    <source>
        <dbReference type="EMBL" id="GAA4444022.1"/>
    </source>
</evidence>
<dbReference type="CDD" id="cd00761">
    <property type="entry name" value="Glyco_tranf_GTA_type"/>
    <property type="match status" value="1"/>
</dbReference>
<sequence length="356" mass="40779">MAIGVTIVICTYNGASLLPETLAHIAQQRVLPHIPWEVIVVDNASTDNTLEVVETEWAKTGSTATFSLLHQPRPGLTYARELALEKARYPFIVFCDDDNWLAPDYVNLAHEIMQRHPSIGVLGGHGELEYETPPPAWVAALPLFANGRQAKSSGKVYRNTVYGAGCVIRKPAYGAVCRMGFEPMLTDRMGTNLSSGGDYEFCYALALTGYDIWYDDRLRFKHFMPKERMEWKYYERFFKERAKCFEVLVPYQFVINAGIESVSSFYLRLLRLFLSSIKQLYPLILNKFRLPAGSDAAKVNALKIKSVKARLWSFSRHRAMRENFARILQFKHEKLITLTRCETTFVPERKARIKMQ</sequence>
<dbReference type="PANTHER" id="PTHR43685">
    <property type="entry name" value="GLYCOSYLTRANSFERASE"/>
    <property type="match status" value="1"/>
</dbReference>
<dbReference type="InterPro" id="IPR001173">
    <property type="entry name" value="Glyco_trans_2-like"/>
</dbReference>
<reference evidence="3" key="1">
    <citation type="journal article" date="2019" name="Int. J. Syst. Evol. Microbiol.">
        <title>The Global Catalogue of Microorganisms (GCM) 10K type strain sequencing project: providing services to taxonomists for standard genome sequencing and annotation.</title>
        <authorList>
            <consortium name="The Broad Institute Genomics Platform"/>
            <consortium name="The Broad Institute Genome Sequencing Center for Infectious Disease"/>
            <person name="Wu L."/>
            <person name="Ma J."/>
        </authorList>
    </citation>
    <scope>NUCLEOTIDE SEQUENCE [LARGE SCALE GENOMIC DNA]</scope>
    <source>
        <strain evidence="3">JCM 17926</strain>
    </source>
</reference>